<dbReference type="PANTHER" id="PTHR30146:SF109">
    <property type="entry name" value="HTH-TYPE TRANSCRIPTIONAL REGULATOR GALS"/>
    <property type="match status" value="1"/>
</dbReference>
<evidence type="ECO:0000313" key="7">
    <source>
        <dbReference type="Proteomes" id="UP000412028"/>
    </source>
</evidence>
<sequence length="361" mass="38842">MPMPQHRKRVTLRDVAEAAGVSLKTASNVVNGSGRMTDATRDKVQHVIAELGYRVNVSARNLNRGITGSIILAVPMLSAPYLANLASAVIEAARSREYSVFVTTYAEGSATGARSLLRSFNSTVSDGVILSMSEMERLEPDDLRVDFPLVTVGSRTAWDLVDHVTTDEIGDAARAVGYLIDRGSARLAVIGAHRPYDHDALADAADGNAELRLRGIIEECERRGMLLDPRLVGVTGHDWTIGNGQATMQRLIDTGIAFDGVVCLNDQLAIGAMTALHLAGRDVPGDVQVIGFDNNEESQYLLPPLTTVDSSLDWIASTAVDRMLARIAANTRGNTRGNGGEAIPPETLRTQSRIIERATTR</sequence>
<dbReference type="SMART" id="SM00354">
    <property type="entry name" value="HTH_LACI"/>
    <property type="match status" value="1"/>
</dbReference>
<evidence type="ECO:0000256" key="2">
    <source>
        <dbReference type="ARBA" id="ARBA00023125"/>
    </source>
</evidence>
<dbReference type="InterPro" id="IPR010982">
    <property type="entry name" value="Lambda_DNA-bd_dom_sf"/>
</dbReference>
<dbReference type="GO" id="GO:0003700">
    <property type="term" value="F:DNA-binding transcription factor activity"/>
    <property type="evidence" value="ECO:0007669"/>
    <property type="project" value="TreeGrafter"/>
</dbReference>
<evidence type="ECO:0000313" key="6">
    <source>
        <dbReference type="EMBL" id="KAA8830054.1"/>
    </source>
</evidence>
<accession>A0A5M9ZUI0</accession>
<dbReference type="SUPFAM" id="SSF53822">
    <property type="entry name" value="Periplasmic binding protein-like I"/>
    <property type="match status" value="1"/>
</dbReference>
<dbReference type="Gene3D" id="3.40.50.2300">
    <property type="match status" value="2"/>
</dbReference>
<name>A0A5M9ZUI0_9BIFI</name>
<dbReference type="PROSITE" id="PS50932">
    <property type="entry name" value="HTH_LACI_2"/>
    <property type="match status" value="1"/>
</dbReference>
<feature type="region of interest" description="Disordered" evidence="4">
    <location>
        <begin position="331"/>
        <end position="361"/>
    </location>
</feature>
<proteinExistence type="predicted"/>
<dbReference type="RefSeq" id="WP_150381408.1">
    <property type="nucleotide sequence ID" value="NZ_RZUI01000007.1"/>
</dbReference>
<dbReference type="InterPro" id="IPR028082">
    <property type="entry name" value="Peripla_BP_I"/>
</dbReference>
<dbReference type="CDD" id="cd01392">
    <property type="entry name" value="HTH_LacI"/>
    <property type="match status" value="1"/>
</dbReference>
<dbReference type="PROSITE" id="PS00356">
    <property type="entry name" value="HTH_LACI_1"/>
    <property type="match status" value="1"/>
</dbReference>
<dbReference type="Gene3D" id="1.10.260.40">
    <property type="entry name" value="lambda repressor-like DNA-binding domains"/>
    <property type="match status" value="1"/>
</dbReference>
<dbReference type="EMBL" id="RZUI01000007">
    <property type="protein sequence ID" value="KAA8830054.1"/>
    <property type="molecule type" value="Genomic_DNA"/>
</dbReference>
<keyword evidence="2" id="KW-0238">DNA-binding</keyword>
<dbReference type="GO" id="GO:0000976">
    <property type="term" value="F:transcription cis-regulatory region binding"/>
    <property type="evidence" value="ECO:0007669"/>
    <property type="project" value="TreeGrafter"/>
</dbReference>
<comment type="caution">
    <text evidence="6">The sequence shown here is derived from an EMBL/GenBank/DDBJ whole genome shotgun (WGS) entry which is preliminary data.</text>
</comment>
<dbReference type="SUPFAM" id="SSF47413">
    <property type="entry name" value="lambda repressor-like DNA-binding domains"/>
    <property type="match status" value="1"/>
</dbReference>
<protein>
    <submittedName>
        <fullName evidence="6">LacI family transcriptional regulator</fullName>
    </submittedName>
</protein>
<evidence type="ECO:0000256" key="1">
    <source>
        <dbReference type="ARBA" id="ARBA00023015"/>
    </source>
</evidence>
<dbReference type="AlphaFoldDB" id="A0A5M9ZUI0"/>
<gene>
    <name evidence="6" type="ORF">EMO89_06560</name>
</gene>
<organism evidence="6 7">
    <name type="scientific">Bifidobacterium tissieri</name>
    <dbReference type="NCBI Taxonomy" id="1630162"/>
    <lineage>
        <taxon>Bacteria</taxon>
        <taxon>Bacillati</taxon>
        <taxon>Actinomycetota</taxon>
        <taxon>Actinomycetes</taxon>
        <taxon>Bifidobacteriales</taxon>
        <taxon>Bifidobacteriaceae</taxon>
        <taxon>Bifidobacterium</taxon>
    </lineage>
</organism>
<keyword evidence="1" id="KW-0805">Transcription regulation</keyword>
<dbReference type="Pfam" id="PF13377">
    <property type="entry name" value="Peripla_BP_3"/>
    <property type="match status" value="1"/>
</dbReference>
<evidence type="ECO:0000259" key="5">
    <source>
        <dbReference type="PROSITE" id="PS50932"/>
    </source>
</evidence>
<dbReference type="InterPro" id="IPR046335">
    <property type="entry name" value="LacI/GalR-like_sensor"/>
</dbReference>
<dbReference type="OrthoDB" id="2854648at2"/>
<keyword evidence="3" id="KW-0804">Transcription</keyword>
<dbReference type="InterPro" id="IPR000843">
    <property type="entry name" value="HTH_LacI"/>
</dbReference>
<dbReference type="Proteomes" id="UP000412028">
    <property type="component" value="Unassembled WGS sequence"/>
</dbReference>
<dbReference type="CDD" id="cd06267">
    <property type="entry name" value="PBP1_LacI_sugar_binding-like"/>
    <property type="match status" value="1"/>
</dbReference>
<feature type="domain" description="HTH lacI-type" evidence="5">
    <location>
        <begin position="10"/>
        <end position="64"/>
    </location>
</feature>
<evidence type="ECO:0000256" key="4">
    <source>
        <dbReference type="SAM" id="MobiDB-lite"/>
    </source>
</evidence>
<dbReference type="PANTHER" id="PTHR30146">
    <property type="entry name" value="LACI-RELATED TRANSCRIPTIONAL REPRESSOR"/>
    <property type="match status" value="1"/>
</dbReference>
<reference evidence="6 7" key="1">
    <citation type="journal article" date="2019" name="Syst. Appl. Microbiol.">
        <title>Characterization of Bifidobacterium species in feaces of the Egyptian fruit bat: Description of B. vespertilionis sp. nov. and B. rousetti sp. nov.</title>
        <authorList>
            <person name="Modesto M."/>
            <person name="Satti M."/>
            <person name="Watanabe K."/>
            <person name="Puglisi E."/>
            <person name="Morelli L."/>
            <person name="Huang C.-H."/>
            <person name="Liou J.-S."/>
            <person name="Miyashita M."/>
            <person name="Tamura T."/>
            <person name="Saito S."/>
            <person name="Mori K."/>
            <person name="Huang L."/>
            <person name="Sciavilla P."/>
            <person name="Sandri C."/>
            <person name="Spiezio C."/>
            <person name="Vitali F."/>
            <person name="Cavalieri D."/>
            <person name="Perpetuini G."/>
            <person name="Tofalo R."/>
            <person name="Bonetti A."/>
            <person name="Arita M."/>
            <person name="Mattarelli P."/>
        </authorList>
    </citation>
    <scope>NUCLEOTIDE SEQUENCE [LARGE SCALE GENOMIC DNA]</scope>
    <source>
        <strain evidence="6 7">RST7</strain>
    </source>
</reference>
<evidence type="ECO:0000256" key="3">
    <source>
        <dbReference type="ARBA" id="ARBA00023163"/>
    </source>
</evidence>
<dbReference type="Pfam" id="PF00356">
    <property type="entry name" value="LacI"/>
    <property type="match status" value="1"/>
</dbReference>